<sequence length="362" mass="40013">MIIHPSAAKVGQVLATDHFGRTNHPIIKKNTVLTDEHLDILSLFMIREIEIVSETSENKQTTKTAPEKSKPSPVSSIEMPGAFLPLYNEAVKRFKVLFINWRAGAQIDVLTLRNAIVPVVEKGMDQPGGLKDMQQAGNTDDYLYYHAVSLSVLSAFIAKKLGFSRGDCLQIGVAGALCDCGMSKISPAILKKKGPLNLHEVKEMKQHSIQGYNMLKKLPAIKEGVLLGVLQHHERQDGSGYPLKVHGSKLHPYSRILAAADVYLAMTSERPYRKKLSPFKVIELMMKDQFGQFDPAIIRAVTDGLSIFSAGTRVRLSDGQTGTIVFKEDSHPARPIIQLDESSAIISLRDNNDVFIEEVLSE</sequence>
<name>A0A9X2BAQ3_9BACL</name>
<dbReference type="SUPFAM" id="SSF109604">
    <property type="entry name" value="HD-domain/PDEase-like"/>
    <property type="match status" value="1"/>
</dbReference>
<dbReference type="RefSeq" id="WP_248251013.1">
    <property type="nucleotide sequence ID" value="NZ_JAIWJX010000002.1"/>
</dbReference>
<dbReference type="EMBL" id="JAIWJX010000002">
    <property type="protein sequence ID" value="MCK6255084.1"/>
    <property type="molecule type" value="Genomic_DNA"/>
</dbReference>
<dbReference type="PROSITE" id="PS51832">
    <property type="entry name" value="HD_GYP"/>
    <property type="match status" value="1"/>
</dbReference>
<dbReference type="InterPro" id="IPR003607">
    <property type="entry name" value="HD/PDEase_dom"/>
</dbReference>
<dbReference type="Proteomes" id="UP001139011">
    <property type="component" value="Unassembled WGS sequence"/>
</dbReference>
<comment type="caution">
    <text evidence="3">The sequence shown here is derived from an EMBL/GenBank/DDBJ whole genome shotgun (WGS) entry which is preliminary data.</text>
</comment>
<dbReference type="CDD" id="cd00077">
    <property type="entry name" value="HDc"/>
    <property type="match status" value="1"/>
</dbReference>
<dbReference type="Pfam" id="PF13487">
    <property type="entry name" value="HD_5"/>
    <property type="match status" value="1"/>
</dbReference>
<evidence type="ECO:0000313" key="3">
    <source>
        <dbReference type="EMBL" id="MCK6255084.1"/>
    </source>
</evidence>
<evidence type="ECO:0000256" key="1">
    <source>
        <dbReference type="SAM" id="MobiDB-lite"/>
    </source>
</evidence>
<evidence type="ECO:0000313" key="4">
    <source>
        <dbReference type="Proteomes" id="UP001139011"/>
    </source>
</evidence>
<dbReference type="InterPro" id="IPR037522">
    <property type="entry name" value="HD_GYP_dom"/>
</dbReference>
<dbReference type="PANTHER" id="PTHR43155:SF2">
    <property type="entry name" value="CYCLIC DI-GMP PHOSPHODIESTERASE PA4108"/>
    <property type="match status" value="1"/>
</dbReference>
<keyword evidence="4" id="KW-1185">Reference proteome</keyword>
<reference evidence="3" key="1">
    <citation type="submission" date="2021-09" db="EMBL/GenBank/DDBJ databases">
        <title>Genome analysis of Fictibacillus sp. KIGAM418 isolated from marine sediment.</title>
        <authorList>
            <person name="Seo M.-J."/>
            <person name="Cho E.-S."/>
            <person name="Hwang C.Y."/>
        </authorList>
    </citation>
    <scope>NUCLEOTIDE SEQUENCE</scope>
    <source>
        <strain evidence="3">KIGAM418</strain>
    </source>
</reference>
<dbReference type="PANTHER" id="PTHR43155">
    <property type="entry name" value="CYCLIC DI-GMP PHOSPHODIESTERASE PA4108-RELATED"/>
    <property type="match status" value="1"/>
</dbReference>
<organism evidence="3 4">
    <name type="scientific">Fictibacillus marinisediminis</name>
    <dbReference type="NCBI Taxonomy" id="2878389"/>
    <lineage>
        <taxon>Bacteria</taxon>
        <taxon>Bacillati</taxon>
        <taxon>Bacillota</taxon>
        <taxon>Bacilli</taxon>
        <taxon>Bacillales</taxon>
        <taxon>Fictibacillaceae</taxon>
        <taxon>Fictibacillus</taxon>
    </lineage>
</organism>
<dbReference type="Gene3D" id="1.10.3210.10">
    <property type="entry name" value="Hypothetical protein af1432"/>
    <property type="match status" value="1"/>
</dbReference>
<feature type="domain" description="HD-GYP" evidence="2">
    <location>
        <begin position="121"/>
        <end position="317"/>
    </location>
</feature>
<proteinExistence type="predicted"/>
<evidence type="ECO:0000259" key="2">
    <source>
        <dbReference type="PROSITE" id="PS51832"/>
    </source>
</evidence>
<accession>A0A9X2BAQ3</accession>
<dbReference type="AlphaFoldDB" id="A0A9X2BAQ3"/>
<feature type="region of interest" description="Disordered" evidence="1">
    <location>
        <begin position="56"/>
        <end position="75"/>
    </location>
</feature>
<gene>
    <name evidence="3" type="ORF">LCY76_00100</name>
</gene>
<protein>
    <submittedName>
        <fullName evidence="3">HD-GYP domain-containing protein</fullName>
    </submittedName>
</protein>